<dbReference type="AlphaFoldDB" id="A0A2H0VDM2"/>
<accession>A0A2H0VDM2</accession>
<evidence type="ECO:0000313" key="3">
    <source>
        <dbReference type="Proteomes" id="UP000230922"/>
    </source>
</evidence>
<keyword evidence="1" id="KW-0472">Membrane</keyword>
<proteinExistence type="predicted"/>
<dbReference type="EMBL" id="PFAK01000020">
    <property type="protein sequence ID" value="PIR96390.1"/>
    <property type="molecule type" value="Genomic_DNA"/>
</dbReference>
<protein>
    <submittedName>
        <fullName evidence="2">Uncharacterized protein</fullName>
    </submittedName>
</protein>
<evidence type="ECO:0000313" key="2">
    <source>
        <dbReference type="EMBL" id="PIR96390.1"/>
    </source>
</evidence>
<dbReference type="GO" id="GO:0043107">
    <property type="term" value="P:type IV pilus-dependent motility"/>
    <property type="evidence" value="ECO:0007669"/>
    <property type="project" value="InterPro"/>
</dbReference>
<feature type="transmembrane region" description="Helical" evidence="1">
    <location>
        <begin position="27"/>
        <end position="46"/>
    </location>
</feature>
<dbReference type="InterPro" id="IPR014717">
    <property type="entry name" value="Transl_elong_EF1B/ribsomal_bS6"/>
</dbReference>
<organism evidence="2 3">
    <name type="scientific">Candidatus Doudnabacteria bacterium CG10_big_fil_rev_8_21_14_0_10_42_18</name>
    <dbReference type="NCBI Taxonomy" id="1974552"/>
    <lineage>
        <taxon>Bacteria</taxon>
        <taxon>Candidatus Doudnaibacteriota</taxon>
    </lineage>
</organism>
<keyword evidence="1" id="KW-1133">Transmembrane helix</keyword>
<keyword evidence="1" id="KW-0812">Transmembrane</keyword>
<name>A0A2H0VDM2_9BACT</name>
<dbReference type="Gene3D" id="3.30.70.60">
    <property type="match status" value="1"/>
</dbReference>
<evidence type="ECO:0000256" key="1">
    <source>
        <dbReference type="SAM" id="Phobius"/>
    </source>
</evidence>
<dbReference type="Proteomes" id="UP000230922">
    <property type="component" value="Unassembled WGS sequence"/>
</dbReference>
<dbReference type="InterPro" id="IPR007445">
    <property type="entry name" value="PilO"/>
</dbReference>
<dbReference type="GO" id="GO:0043683">
    <property type="term" value="P:type IV pilus assembly"/>
    <property type="evidence" value="ECO:0007669"/>
    <property type="project" value="InterPro"/>
</dbReference>
<reference evidence="3" key="1">
    <citation type="submission" date="2017-09" db="EMBL/GenBank/DDBJ databases">
        <title>Depth-based differentiation of microbial function through sediment-hosted aquifers and enrichment of novel symbionts in the deep terrestrial subsurface.</title>
        <authorList>
            <person name="Probst A.J."/>
            <person name="Ladd B."/>
            <person name="Jarett J.K."/>
            <person name="Geller-Mcgrath D.E."/>
            <person name="Sieber C.M.K."/>
            <person name="Emerson J.B."/>
            <person name="Anantharaman K."/>
            <person name="Thomas B.C."/>
            <person name="Malmstrom R."/>
            <person name="Stieglmeier M."/>
            <person name="Klingl A."/>
            <person name="Woyke T."/>
            <person name="Ryan C.M."/>
            <person name="Banfield J.F."/>
        </authorList>
    </citation>
    <scope>NUCLEOTIDE SEQUENCE [LARGE SCALE GENOMIC DNA]</scope>
</reference>
<dbReference type="Pfam" id="PF04350">
    <property type="entry name" value="PilO"/>
    <property type="match status" value="1"/>
</dbReference>
<comment type="caution">
    <text evidence="2">The sequence shown here is derived from an EMBL/GenBank/DDBJ whole genome shotgun (WGS) entry which is preliminary data.</text>
</comment>
<sequence length="209" mass="23351">MAFQINNKIGTHAPLVPSVKKRYQNNMIEVFLLVLVIVLFYFFIVSPKRADLNTKKGQAVILREEQSKLAEDLSNLQALIRELKNSPRDVEKLDEALPLNHNIIRANLLVEELARSTGVSIADLNVTGENDVVVAGNVELLEAPFEPERSVKILDVAVNALGSFQQLKAFLQKVENNGRIMNVRALQITGSEEGLLNLKVNLEAYYYAP</sequence>
<gene>
    <name evidence="2" type="ORF">COT92_01330</name>
</gene>